<dbReference type="InterPro" id="IPR051553">
    <property type="entry name" value="Ran_GTPase-activating"/>
</dbReference>
<dbReference type="InterPro" id="IPR036116">
    <property type="entry name" value="FN3_sf"/>
</dbReference>
<dbReference type="PANTHER" id="PTHR45982:SF1">
    <property type="entry name" value="REGULATOR OF CHROMOSOME CONDENSATION"/>
    <property type="match status" value="1"/>
</dbReference>
<dbReference type="InterPro" id="IPR058923">
    <property type="entry name" value="RCC1-like_dom"/>
</dbReference>
<feature type="domain" description="Fibronectin type-III" evidence="3">
    <location>
        <begin position="1037"/>
        <end position="1135"/>
    </location>
</feature>
<evidence type="ECO:0000313" key="4">
    <source>
        <dbReference type="EMBL" id="CAB4901415.1"/>
    </source>
</evidence>
<dbReference type="InterPro" id="IPR009091">
    <property type="entry name" value="RCC1/BLIP-II"/>
</dbReference>
<dbReference type="SUPFAM" id="SSF50985">
    <property type="entry name" value="RCC1/BLIP-II"/>
    <property type="match status" value="4"/>
</dbReference>
<evidence type="ECO:0000259" key="3">
    <source>
        <dbReference type="PROSITE" id="PS50853"/>
    </source>
</evidence>
<evidence type="ECO:0000256" key="1">
    <source>
        <dbReference type="ARBA" id="ARBA00022658"/>
    </source>
</evidence>
<dbReference type="InterPro" id="IPR000408">
    <property type="entry name" value="Reg_chr_condens"/>
</dbReference>
<gene>
    <name evidence="4" type="ORF">UFOPK3610_00149</name>
</gene>
<dbReference type="InterPro" id="IPR013783">
    <property type="entry name" value="Ig-like_fold"/>
</dbReference>
<evidence type="ECO:0000256" key="2">
    <source>
        <dbReference type="ARBA" id="ARBA00022737"/>
    </source>
</evidence>
<dbReference type="SUPFAM" id="SSF49265">
    <property type="entry name" value="Fibronectin type III"/>
    <property type="match status" value="3"/>
</dbReference>
<proteinExistence type="predicted"/>
<dbReference type="Pfam" id="PF00041">
    <property type="entry name" value="fn3"/>
    <property type="match status" value="3"/>
</dbReference>
<dbReference type="Pfam" id="PF25390">
    <property type="entry name" value="WD40_RLD"/>
    <property type="match status" value="3"/>
</dbReference>
<dbReference type="PRINTS" id="PR00014">
    <property type="entry name" value="FNTYPEIII"/>
</dbReference>
<dbReference type="InterPro" id="IPR003961">
    <property type="entry name" value="FN3_dom"/>
</dbReference>
<dbReference type="GO" id="GO:0005085">
    <property type="term" value="F:guanyl-nucleotide exchange factor activity"/>
    <property type="evidence" value="ECO:0007669"/>
    <property type="project" value="TreeGrafter"/>
</dbReference>
<feature type="domain" description="Fibronectin type-III" evidence="3">
    <location>
        <begin position="1537"/>
        <end position="1631"/>
    </location>
</feature>
<organism evidence="4">
    <name type="scientific">freshwater metagenome</name>
    <dbReference type="NCBI Taxonomy" id="449393"/>
    <lineage>
        <taxon>unclassified sequences</taxon>
        <taxon>metagenomes</taxon>
        <taxon>ecological metagenomes</taxon>
    </lineage>
</organism>
<reference evidence="4" key="1">
    <citation type="submission" date="2020-05" db="EMBL/GenBank/DDBJ databases">
        <authorList>
            <person name="Chiriac C."/>
            <person name="Salcher M."/>
            <person name="Ghai R."/>
            <person name="Kavagutti S V."/>
        </authorList>
    </citation>
    <scope>NUCLEOTIDE SEQUENCE</scope>
</reference>
<dbReference type="Pfam" id="PF00415">
    <property type="entry name" value="RCC1"/>
    <property type="match status" value="1"/>
</dbReference>
<dbReference type="PROSITE" id="PS50012">
    <property type="entry name" value="RCC1_3"/>
    <property type="match status" value="17"/>
</dbReference>
<dbReference type="PROSITE" id="PS50853">
    <property type="entry name" value="FN3"/>
    <property type="match status" value="4"/>
</dbReference>
<feature type="domain" description="Fibronectin type-III" evidence="3">
    <location>
        <begin position="35"/>
        <end position="132"/>
    </location>
</feature>
<keyword evidence="2" id="KW-0677">Repeat</keyword>
<dbReference type="CDD" id="cd00063">
    <property type="entry name" value="FN3"/>
    <property type="match status" value="4"/>
</dbReference>
<accession>A0A6J7G8A2</accession>
<dbReference type="GO" id="GO:0005737">
    <property type="term" value="C:cytoplasm"/>
    <property type="evidence" value="ECO:0007669"/>
    <property type="project" value="TreeGrafter"/>
</dbReference>
<dbReference type="PANTHER" id="PTHR45982">
    <property type="entry name" value="REGULATOR OF CHROMOSOME CONDENSATION"/>
    <property type="match status" value="1"/>
</dbReference>
<dbReference type="EMBL" id="CAFBMR010000002">
    <property type="protein sequence ID" value="CAB4901415.1"/>
    <property type="molecule type" value="Genomic_DNA"/>
</dbReference>
<dbReference type="Gene3D" id="2.60.40.10">
    <property type="entry name" value="Immunoglobulins"/>
    <property type="match status" value="4"/>
</dbReference>
<dbReference type="InterPro" id="IPR011043">
    <property type="entry name" value="Gal_Oxase/kelch_b-propeller"/>
</dbReference>
<dbReference type="PRINTS" id="PR00633">
    <property type="entry name" value="RCCNDNSATION"/>
</dbReference>
<keyword evidence="1" id="KW-0344">Guanine-nucleotide releasing factor</keyword>
<dbReference type="SMART" id="SM00060">
    <property type="entry name" value="FN3"/>
    <property type="match status" value="5"/>
</dbReference>
<dbReference type="SUPFAM" id="SSF50965">
    <property type="entry name" value="Galactose oxidase, central domain"/>
    <property type="match status" value="1"/>
</dbReference>
<dbReference type="Pfam" id="PF13540">
    <property type="entry name" value="RCC1_2"/>
    <property type="match status" value="2"/>
</dbReference>
<dbReference type="Gene3D" id="2.130.10.30">
    <property type="entry name" value="Regulator of chromosome condensation 1/beta-lactamase-inhibitor protein II"/>
    <property type="match status" value="6"/>
</dbReference>
<protein>
    <submittedName>
        <fullName evidence="4">Unannotated protein</fullName>
    </submittedName>
</protein>
<name>A0A6J7G8A2_9ZZZZ</name>
<feature type="domain" description="Fibronectin type-III" evidence="3">
    <location>
        <begin position="538"/>
        <end position="632"/>
    </location>
</feature>
<sequence length="1725" mass="175849">MRGVQVFVRAVLGIAIVAAGVSGAVLPAHAGGVVAPGVPRWVVVSNPDFTSFDVAWTAPASDGGAEIMAYDIEYRKVGELSWTSFAPAIPMLTSSAVNGLDSNSTYQFRIAAVNSAGQGPWSVQDSAIAVGDYHACAVLADGTVTCWGDNNFGQLGDDTIISSLVPVQVSVLSIDGLTPATTAVSVSTGGDHSCAVMADGSATCWGYNGYGQLGDTSNTSREIPVAVTGITGFTPASTALSVTAGEFFSCAVMADGTAKCWGYNAYGQLGDNTAGDSNIPVQVSVLSIDGLTTATSAISVSAGKNQACAVMVDGAVKCWGSNSNGQLGNNLTADSPVPVQVSGIDGADAGSAAVSVSAGDYQSCAVLADGTATCWGDNSYGQLGNATEISSPVPVPVSAISGLTPEATAVSVSTGMFHSCAVMATGTAACWGRESHGQLGSNTGVNSSVPVPVSGIDGLTPATTADNVIVRVNQSCAVMADVTAACWGNNTHGQLGNNSNTNSPVPESVWVLDGSTPATSLRRVSSFGRTLQPSRPSVPLHVVTSNATPTSLDVAWTVPTSDGGVYIESYTIEYRKVGEQSWATFTPVVPPETSATVDGLDSNSTYQFRIAAVNSAGPGPWSVQESAIAAGFAHSCAVMANSTVKCWGINIYGQLGDNTTDESSAPVLVWVIDGSTPATSAVSVSAGGNHSCALMADGTVTCWGYNYYGQLGNNSGADSPTPVLVSVLSIDGLTPATTAVSVSLGAGHSCALMADGTAKCWGNNGYGQLGGATGQWNSVPVQVSMLTIDGLTPATTAVSVSAGFYHSCAVMVDGTAKCWGNNATGQLGDNTTNERSVPVLVSVLSIDGLTAATSAVSVSAGSDHTCALMADGTAKCWGYNYFGQLGNNSGTDSHAPVSVLEITGLTPATTAVSVSTGENHSCALMADGTAKCWGFNSYGQLGDNTVDQRPVPVSVLGMTGLTPGSTAFSVVTGGSHSCAAMTDSTARCWGNNAYGQLGSNATPSSPVPEPVSVIDGSTLAKSLRHVSAFGRTLEPSLPSEPLLVATSNATSSSLDVSWTAPANDGGAAISAYTLEYRQVNEPLWSTFTPADPTVTTVTVDGLDSDSSYQFRVAAINSAGTGPWSGKVRSIATSESDSCSVTVDGTVICWGSNDDGQLGNDSTTESFVPVQVSGITGLTPATRAVSVGTKARHSCSLMADGSITCWGKNNNGQLGNGSFEDSLVPVPVSDITGLAPATTATSVGAGGQHSCALMANGTVTCWGDNYLGQLGNNFMVWFSFVPVPVSGISGLTPEATAVTLSVGVHYSCVVMADGTAACWGKNDYGQLGDNSTTEKLVPVPVRGINGSTPGTTAVSVSAGGTHTCAVMADGTAKCWGDNRYGQLGDDSTTDSLVPMQVSVLSIDGLTPGTTAVSVSAGDGHSCAVMADGSAICWGDNRYGQLGNESNTDSHVPVQVFGITGLTPGSTTISVSAGGYHSCALLADGNTTCWGYNSRGELGDNSTTNSNVPVRVLDTAGAGSSFGRTLAEPLPPEPSQLSRPVRLMVTDRNADSIAISWGVPTSNGGKHIDRYRVSYRPKGSASWTAFAIVPYSQLHLRVRGLRTGVTYEFQVRAHNADGLGNPSRIVSETVPMRAAAPIVVQKFRDQSAIALTWRAVKAPAHSPLTAYVMSCRDSNGDTLRTSVTTVNLSASIRVLAAQPYSCRVAAITEAGRGVGSERVQISSRIRD</sequence>